<dbReference type="GO" id="GO:0003725">
    <property type="term" value="F:double-stranded RNA binding"/>
    <property type="evidence" value="ECO:0007669"/>
    <property type="project" value="Ensembl"/>
</dbReference>
<evidence type="ECO:0000313" key="17">
    <source>
        <dbReference type="Ensembl" id="ENSRNOP00000066845.4"/>
    </source>
</evidence>
<feature type="domain" description="2'-5'-oligoadenylate synthetase 1" evidence="16">
    <location>
        <begin position="184"/>
        <end position="366"/>
    </location>
</feature>
<sequence length="752" mass="86353">MGNWMPGWSSSGSLGVPPMPVQKLEKSVQVNLEPDEKCLSQTEVSSVPSQKLEEYIQANLKPDEESLKQIDQAVDAISDLLCSEVMIDVLKVVKGGSYGRKTVLRDCSDGTLVLFTGLFKQFQDQKKYQDKLLDLIEQRLKSHEKYKKSVKRKLSLLEVQVSIPGQSILLQLLPTFNPLCISENPSAQVYQNLKRSMDQVKASPGEFSDCFTTLQQRFFEKYPGRLKDLILLVKHWYKQLQDKWIIPSPPPLLYALELLTVYAWEQGCQTKDFDITQGIRTVLQLISQPTNLCVYWLDNYNFEDETVRNNLLHQLNSPRPVILDPTDPTNNVGKDDRFWQLLAEEAQEWLNSLRLNKPHKPCWDVLPMPFFITPSHCLDKFIKDFLQPDKVFLNQIKRAVDIICSFLKETCFQNSDIKVLKIIKGGSTAKGTALQQRSDADIVVFLSSLDSYDSLETERSQYVQEIRKQLEACQKAFNLGVKFDISKWMAPRVLSFTLESKSLKQSVEFDVLPAYDALGQLRSDYTSRLKAYKKLIELYASQDSLKGGEFSVCFTELQRDFIETRPTKLKGLIRLIKHWYKQCERKMKPKASLPPKYALELLTVYAWEHGSGTDGFDTAEGFRTVLDLVIRYRQLCVFWTVNYNFEEDHMRKFLLTQIQKKRPVILDPADPTGDVGGGDRWCWHLLAKEAKEWLSSSCFQVEPKSPVQPWKVPNTRDAVWEKSPPTLVPHPPAPPLPRPPLIPPIGKLRLPE</sequence>
<dbReference type="PROSITE" id="PS00832">
    <property type="entry name" value="25A_SYNTH_1"/>
    <property type="match status" value="1"/>
</dbReference>
<evidence type="ECO:0000256" key="1">
    <source>
        <dbReference type="ARBA" id="ARBA00001112"/>
    </source>
</evidence>
<evidence type="ECO:0000256" key="4">
    <source>
        <dbReference type="ARBA" id="ARBA00009526"/>
    </source>
</evidence>
<dbReference type="InterPro" id="IPR006116">
    <property type="entry name" value="NT_2-5OAS_ClassI-CCAase"/>
</dbReference>
<dbReference type="Ensembl" id="ENSRNOT00000072024.4">
    <property type="protein sequence ID" value="ENSRNOP00000066845.4"/>
    <property type="gene ID" value="ENSRNOG00000049282.4"/>
</dbReference>
<keyword evidence="10" id="KW-0067">ATP-binding</keyword>
<evidence type="ECO:0000256" key="2">
    <source>
        <dbReference type="ARBA" id="ARBA00001946"/>
    </source>
</evidence>
<dbReference type="OrthoDB" id="1885901at2759"/>
<accession>M0RBB5</accession>
<evidence type="ECO:0000256" key="10">
    <source>
        <dbReference type="ARBA" id="ARBA00022840"/>
    </source>
</evidence>
<keyword evidence="6" id="KW-0963">Cytoplasm</keyword>
<dbReference type="GeneTree" id="ENSGT00510000046406"/>
<evidence type="ECO:0000256" key="3">
    <source>
        <dbReference type="ARBA" id="ARBA00004496"/>
    </source>
</evidence>
<keyword evidence="8" id="KW-0808">Transferase</keyword>
<dbReference type="GO" id="GO:0070106">
    <property type="term" value="P:interleukin-27-mediated signaling pathway"/>
    <property type="evidence" value="ECO:0007669"/>
    <property type="project" value="Ensembl"/>
</dbReference>
<feature type="compositionally biased region" description="Pro residues" evidence="14">
    <location>
        <begin position="726"/>
        <end position="743"/>
    </location>
</feature>
<dbReference type="SUPFAM" id="SSF81301">
    <property type="entry name" value="Nucleotidyltransferase"/>
    <property type="match status" value="2"/>
</dbReference>
<keyword evidence="12" id="KW-0694">RNA-binding</keyword>
<dbReference type="PANTHER" id="PTHR11258">
    <property type="entry name" value="2-5 OLIGOADENYLATE SYNTHETASE"/>
    <property type="match status" value="1"/>
</dbReference>
<dbReference type="GO" id="GO:0042742">
    <property type="term" value="P:defense response to bacterium"/>
    <property type="evidence" value="ECO:0007669"/>
    <property type="project" value="Ensembl"/>
</dbReference>
<dbReference type="CDD" id="cd05400">
    <property type="entry name" value="NT_2-5OAS_ClassI-CCAase"/>
    <property type="match status" value="2"/>
</dbReference>
<keyword evidence="10" id="KW-0547">Nucleotide-binding</keyword>
<dbReference type="InterPro" id="IPR006117">
    <property type="entry name" value="2-5OAS_C_CS"/>
</dbReference>
<evidence type="ECO:0000256" key="7">
    <source>
        <dbReference type="ARBA" id="ARBA00022588"/>
    </source>
</evidence>
<comment type="catalytic activity">
    <reaction evidence="1">
        <text>3 ATP = 5'-triphosphoadenylyl-(2'-&gt;5')-adenylyl-(2'-&gt;5')-adenosine + 2 diphosphate</text>
        <dbReference type="Rhea" id="RHEA:34407"/>
        <dbReference type="ChEBI" id="CHEBI:30616"/>
        <dbReference type="ChEBI" id="CHEBI:33019"/>
        <dbReference type="ChEBI" id="CHEBI:67143"/>
        <dbReference type="EC" id="2.7.7.84"/>
    </reaction>
</comment>
<evidence type="ECO:0000256" key="11">
    <source>
        <dbReference type="ARBA" id="ARBA00022859"/>
    </source>
</evidence>
<gene>
    <name evidence="17 19" type="primary">Oas2</name>
</gene>
<dbReference type="GO" id="GO:0005524">
    <property type="term" value="F:ATP binding"/>
    <property type="evidence" value="ECO:0007669"/>
    <property type="project" value="UniProtKB-KW"/>
</dbReference>
<feature type="region of interest" description="Disordered" evidence="14">
    <location>
        <begin position="721"/>
        <end position="752"/>
    </location>
</feature>
<dbReference type="InterPro" id="IPR043519">
    <property type="entry name" value="NT_sf"/>
</dbReference>
<organism evidence="17 18">
    <name type="scientific">Rattus norvegicus</name>
    <name type="common">Rat</name>
    <dbReference type="NCBI Taxonomy" id="10116"/>
    <lineage>
        <taxon>Eukaryota</taxon>
        <taxon>Metazoa</taxon>
        <taxon>Chordata</taxon>
        <taxon>Craniata</taxon>
        <taxon>Vertebrata</taxon>
        <taxon>Euteleostomi</taxon>
        <taxon>Mammalia</taxon>
        <taxon>Eutheria</taxon>
        <taxon>Euarchontoglires</taxon>
        <taxon>Glires</taxon>
        <taxon>Rodentia</taxon>
        <taxon>Myomorpha</taxon>
        <taxon>Muroidea</taxon>
        <taxon>Muridae</taxon>
        <taxon>Murinae</taxon>
        <taxon>Rattus</taxon>
    </lineage>
</organism>
<evidence type="ECO:0000259" key="16">
    <source>
        <dbReference type="Pfam" id="PF10421"/>
    </source>
</evidence>
<reference evidence="17" key="3">
    <citation type="submission" date="2025-09" db="UniProtKB">
        <authorList>
            <consortium name="Ensembl"/>
        </authorList>
    </citation>
    <scope>IDENTIFICATION</scope>
    <source>
        <strain evidence="17">Brown Norway</strain>
    </source>
</reference>
<evidence type="ECO:0000256" key="12">
    <source>
        <dbReference type="ARBA" id="ARBA00022884"/>
    </source>
</evidence>
<reference evidence="17" key="1">
    <citation type="submission" date="2024-01" db="EMBL/GenBank/DDBJ databases">
        <title>GRCr8: a new rat reference genome assembly contstructed from accurate long reads and long range scaffolding.</title>
        <authorList>
            <person name="Doris P.A."/>
            <person name="Kalbfleisch T."/>
            <person name="Li K."/>
            <person name="Howe K."/>
            <person name="Wood J."/>
        </authorList>
    </citation>
    <scope>NUCLEOTIDE SEQUENCE [LARGE SCALE GENOMIC DNA]</scope>
    <source>
        <strain evidence="17">Brown Norway</strain>
    </source>
</reference>
<dbReference type="InterPro" id="IPR018952">
    <property type="entry name" value="2-5-oligoAdlate_synth_1_dom2/C"/>
</dbReference>
<dbReference type="GO" id="GO:0051607">
    <property type="term" value="P:defense response to virus"/>
    <property type="evidence" value="ECO:0007669"/>
    <property type="project" value="UniProtKB-KW"/>
</dbReference>
<dbReference type="RGD" id="1359697">
    <property type="gene designation" value="Oas2"/>
</dbReference>
<dbReference type="AlphaFoldDB" id="M0RBB5"/>
<evidence type="ECO:0000256" key="6">
    <source>
        <dbReference type="ARBA" id="ARBA00022490"/>
    </source>
</evidence>
<protein>
    <recommendedName>
        <fullName evidence="5">2'-5' oligoadenylate synthase</fullName>
        <ecNumber evidence="5">2.7.7.84</ecNumber>
    </recommendedName>
</protein>
<evidence type="ECO:0000313" key="19">
    <source>
        <dbReference type="RGD" id="1359697"/>
    </source>
</evidence>
<proteinExistence type="inferred from homology"/>
<keyword evidence="18" id="KW-1185">Reference proteome</keyword>
<dbReference type="PROSITE" id="PS50152">
    <property type="entry name" value="25A_SYNTH_3"/>
    <property type="match status" value="2"/>
</dbReference>
<evidence type="ECO:0000313" key="18">
    <source>
        <dbReference type="Proteomes" id="UP000002494"/>
    </source>
</evidence>
<comment type="subcellular location">
    <subcellularLocation>
        <location evidence="3">Cytoplasm</location>
    </subcellularLocation>
</comment>
<dbReference type="GO" id="GO:0032728">
    <property type="term" value="P:positive regulation of interferon-beta production"/>
    <property type="evidence" value="ECO:0007669"/>
    <property type="project" value="Ensembl"/>
</dbReference>
<feature type="domain" description="Polymerase nucleotidyl transferase" evidence="15">
    <location>
        <begin position="403"/>
        <end position="487"/>
    </location>
</feature>
<dbReference type="Gene3D" id="1.10.1410.20">
    <property type="entry name" value="2'-5'-oligoadenylate synthetase 1, domain 2"/>
    <property type="match status" value="2"/>
</dbReference>
<evidence type="ECO:0000256" key="14">
    <source>
        <dbReference type="SAM" id="MobiDB-lite"/>
    </source>
</evidence>
<keyword evidence="13" id="KW-0051">Antiviral defense</keyword>
<evidence type="ECO:0000256" key="5">
    <source>
        <dbReference type="ARBA" id="ARBA00012577"/>
    </source>
</evidence>
<dbReference type="Bgee" id="ENSRNOG00000049282">
    <property type="expression patterns" value="Expressed in lung and 13 other cell types or tissues"/>
</dbReference>
<dbReference type="PROSITE" id="PS00833">
    <property type="entry name" value="25A_SYNTH_2"/>
    <property type="match status" value="2"/>
</dbReference>
<dbReference type="ExpressionAtlas" id="M0RBB5">
    <property type="expression patterns" value="baseline and differential"/>
</dbReference>
<reference evidence="17" key="2">
    <citation type="submission" date="2025-08" db="UniProtKB">
        <authorList>
            <consortium name="Ensembl"/>
        </authorList>
    </citation>
    <scope>IDENTIFICATION</scope>
    <source>
        <strain evidence="17">Brown Norway</strain>
    </source>
</reference>
<dbReference type="GO" id="GO:0032760">
    <property type="term" value="P:positive regulation of tumor necrosis factor production"/>
    <property type="evidence" value="ECO:0007669"/>
    <property type="project" value="Ensembl"/>
</dbReference>
<evidence type="ECO:0000256" key="8">
    <source>
        <dbReference type="ARBA" id="ARBA00022679"/>
    </source>
</evidence>
<feature type="domain" description="2'-5'-oligoadenylate synthetase 1" evidence="16">
    <location>
        <begin position="529"/>
        <end position="714"/>
    </location>
</feature>
<evidence type="ECO:0000256" key="9">
    <source>
        <dbReference type="ARBA" id="ARBA00022695"/>
    </source>
</evidence>
<dbReference type="EC" id="2.7.7.84" evidence="5"/>
<dbReference type="Pfam" id="PF01909">
    <property type="entry name" value="NTP_transf_2"/>
    <property type="match status" value="1"/>
</dbReference>
<keyword evidence="7" id="KW-0399">Innate immunity</keyword>
<dbReference type="VEuPathDB" id="HostDB:ENSRNOG00000049282"/>
<dbReference type="GO" id="GO:0045087">
    <property type="term" value="P:innate immune response"/>
    <property type="evidence" value="ECO:0007669"/>
    <property type="project" value="UniProtKB-KW"/>
</dbReference>
<dbReference type="InterPro" id="IPR043518">
    <property type="entry name" value="2-5OAS_N_CS"/>
</dbReference>
<name>M0RBB5_RAT</name>
<dbReference type="Pfam" id="PF10421">
    <property type="entry name" value="OAS1_C"/>
    <property type="match status" value="2"/>
</dbReference>
<dbReference type="SUPFAM" id="SSF81631">
    <property type="entry name" value="PAP/OAS1 substrate-binding domain"/>
    <property type="match status" value="2"/>
</dbReference>
<dbReference type="PANTHER" id="PTHR11258:SF3">
    <property type="entry name" value="2'-5'-OLIGOADENYLATE SYNTHASE 2"/>
    <property type="match status" value="1"/>
</dbReference>
<evidence type="ECO:0000259" key="15">
    <source>
        <dbReference type="Pfam" id="PF01909"/>
    </source>
</evidence>
<keyword evidence="9" id="KW-0548">Nucleotidyltransferase</keyword>
<dbReference type="Gene3D" id="3.30.460.10">
    <property type="entry name" value="Beta Polymerase, domain 2"/>
    <property type="match status" value="2"/>
</dbReference>
<dbReference type="GO" id="GO:0001730">
    <property type="term" value="F:2'-5'-oligoadenylate synthetase activity"/>
    <property type="evidence" value="ECO:0007669"/>
    <property type="project" value="UniProtKB-EC"/>
</dbReference>
<keyword evidence="11" id="KW-0391">Immunity</keyword>
<evidence type="ECO:0000256" key="13">
    <source>
        <dbReference type="ARBA" id="ARBA00023118"/>
    </source>
</evidence>
<dbReference type="Proteomes" id="UP000002494">
    <property type="component" value="Chromosome 12"/>
</dbReference>
<dbReference type="OMA" id="KQCERKM"/>
<dbReference type="GO" id="GO:0048471">
    <property type="term" value="C:perinuclear region of cytoplasm"/>
    <property type="evidence" value="ECO:0007669"/>
    <property type="project" value="Ensembl"/>
</dbReference>
<dbReference type="InterPro" id="IPR002934">
    <property type="entry name" value="Polymerase_NTP_transf_dom"/>
</dbReference>
<comment type="cofactor">
    <cofactor evidence="2">
        <name>Mg(2+)</name>
        <dbReference type="ChEBI" id="CHEBI:18420"/>
    </cofactor>
</comment>
<comment type="similarity">
    <text evidence="4">Belongs to the 2-5A synthase family.</text>
</comment>